<organism evidence="1">
    <name type="scientific">Triparma laevis</name>
    <dbReference type="NCBI Taxonomy" id="1534972"/>
    <lineage>
        <taxon>Eukaryota</taxon>
        <taxon>Sar</taxon>
        <taxon>Stramenopiles</taxon>
        <taxon>Ochrophyta</taxon>
        <taxon>Bolidophyceae</taxon>
        <taxon>Parmales</taxon>
        <taxon>Triparmaceae</taxon>
        <taxon>Triparma</taxon>
    </lineage>
</organism>
<dbReference type="GeneID" id="25398217"/>
<reference evidence="1" key="1">
    <citation type="journal article" date="2016" name="Curr. Genet.">
        <title>Sequencing and analysis of the complete organellar genomes of Parmales, a closely related group to Bacillariophyta (diatoms).</title>
        <authorList>
            <person name="Tajima N."/>
            <person name="Saitoh K."/>
            <person name="Sato S."/>
            <person name="Maruyama F."/>
            <person name="Ichinomiya M."/>
            <person name="Yoshikawa S."/>
            <person name="Kurokawa K."/>
            <person name="Ohta H."/>
            <person name="Tabata S."/>
            <person name="Kuwata A."/>
            <person name="Sato N."/>
        </authorList>
    </citation>
    <scope>NUCLEOTIDE SEQUENCE</scope>
</reference>
<protein>
    <submittedName>
        <fullName evidence="1">Uncharacterized protein</fullName>
    </submittedName>
</protein>
<proteinExistence type="predicted"/>
<keyword evidence="1" id="KW-0150">Chloroplast</keyword>
<dbReference type="AlphaFoldDB" id="A0A0K2RWD4"/>
<keyword evidence="1" id="KW-0934">Plastid</keyword>
<dbReference type="EMBL" id="AP014625">
    <property type="protein sequence ID" value="BAS19141.1"/>
    <property type="molecule type" value="Genomic_DNA"/>
</dbReference>
<name>A0A0K2RWD4_9STRA</name>
<evidence type="ECO:0000313" key="1">
    <source>
        <dbReference type="EMBL" id="BAS19141.1"/>
    </source>
</evidence>
<gene>
    <name evidence="1" type="primary">ORF51</name>
</gene>
<dbReference type="RefSeq" id="YP_009163687.1">
    <property type="nucleotide sequence ID" value="NC_027746.1"/>
</dbReference>
<geneLocation type="chloroplast" evidence="1"/>
<sequence length="51" mass="6393">MVLGLKHSKNAFFFFISTRFRLTVRIEKCQPLKDNFLYFLFKNFFFFRFIK</sequence>
<accession>A0A0K2RWD4</accession>